<accession>A0A9P8Q0F0</accession>
<reference evidence="4" key="2">
    <citation type="submission" date="2021-01" db="EMBL/GenBank/DDBJ databases">
        <authorList>
            <person name="Schikora-Tamarit M.A."/>
        </authorList>
    </citation>
    <scope>NUCLEOTIDE SEQUENCE</scope>
    <source>
        <strain evidence="4">CBS2887</strain>
    </source>
</reference>
<protein>
    <recommendedName>
        <fullName evidence="3">Golgin subfamily A member 7/ERF4 domain-containing protein</fullName>
    </recommendedName>
</protein>
<evidence type="ECO:0000259" key="3">
    <source>
        <dbReference type="Pfam" id="PF10256"/>
    </source>
</evidence>
<proteinExistence type="predicted"/>
<feature type="domain" description="Golgin subfamily A member 7/ERF4" evidence="3">
    <location>
        <begin position="91"/>
        <end position="174"/>
    </location>
</feature>
<gene>
    <name evidence="4" type="ORF">WICPIJ_007492</name>
</gene>
<sequence length="186" mass="21429">MKNSEDCTGEEDVVYYHQYTKPNHINHLDNLQNSHLAVIDNKKRCILRVQRSFKYEDLLYPEILTFKLKEQLEGLQIQCTEDIKQSIIENIVTSVDKINICLKESYNALTFPAVVDYFLDIFSLGLINSLHTSFSKQKLDEIDQITKDFNSKVIPGDVNVQMIHPRTGGYLSVDFTFSYGNGNQLT</sequence>
<comment type="subcellular location">
    <subcellularLocation>
        <location evidence="1">Membrane</location>
    </subcellularLocation>
</comment>
<dbReference type="GO" id="GO:0016020">
    <property type="term" value="C:membrane"/>
    <property type="evidence" value="ECO:0007669"/>
    <property type="project" value="UniProtKB-SubCell"/>
</dbReference>
<keyword evidence="5" id="KW-1185">Reference proteome</keyword>
<dbReference type="Pfam" id="PF10256">
    <property type="entry name" value="Erf4"/>
    <property type="match status" value="1"/>
</dbReference>
<evidence type="ECO:0000313" key="4">
    <source>
        <dbReference type="EMBL" id="KAH3681547.1"/>
    </source>
</evidence>
<dbReference type="AlphaFoldDB" id="A0A9P8Q0F0"/>
<dbReference type="InterPro" id="IPR019383">
    <property type="entry name" value="Golgin_A_7/ERF4"/>
</dbReference>
<name>A0A9P8Q0F0_WICPI</name>
<evidence type="ECO:0000256" key="2">
    <source>
        <dbReference type="ARBA" id="ARBA00023136"/>
    </source>
</evidence>
<keyword evidence="2" id="KW-0472">Membrane</keyword>
<dbReference type="EMBL" id="JAEUBG010004389">
    <property type="protein sequence ID" value="KAH3681547.1"/>
    <property type="molecule type" value="Genomic_DNA"/>
</dbReference>
<organism evidence="4 5">
    <name type="scientific">Wickerhamomyces pijperi</name>
    <name type="common">Yeast</name>
    <name type="synonym">Pichia pijperi</name>
    <dbReference type="NCBI Taxonomy" id="599730"/>
    <lineage>
        <taxon>Eukaryota</taxon>
        <taxon>Fungi</taxon>
        <taxon>Dikarya</taxon>
        <taxon>Ascomycota</taxon>
        <taxon>Saccharomycotina</taxon>
        <taxon>Saccharomycetes</taxon>
        <taxon>Phaffomycetales</taxon>
        <taxon>Wickerhamomycetaceae</taxon>
        <taxon>Wickerhamomyces</taxon>
    </lineage>
</organism>
<evidence type="ECO:0000313" key="5">
    <source>
        <dbReference type="Proteomes" id="UP000774326"/>
    </source>
</evidence>
<evidence type="ECO:0000256" key="1">
    <source>
        <dbReference type="ARBA" id="ARBA00004370"/>
    </source>
</evidence>
<reference evidence="4" key="1">
    <citation type="journal article" date="2021" name="Open Biol.">
        <title>Shared evolutionary footprints suggest mitochondrial oxidative damage underlies multiple complex I losses in fungi.</title>
        <authorList>
            <person name="Schikora-Tamarit M.A."/>
            <person name="Marcet-Houben M."/>
            <person name="Nosek J."/>
            <person name="Gabaldon T."/>
        </authorList>
    </citation>
    <scope>NUCLEOTIDE SEQUENCE</scope>
    <source>
        <strain evidence="4">CBS2887</strain>
    </source>
</reference>
<dbReference type="Proteomes" id="UP000774326">
    <property type="component" value="Unassembled WGS sequence"/>
</dbReference>
<comment type="caution">
    <text evidence="4">The sequence shown here is derived from an EMBL/GenBank/DDBJ whole genome shotgun (WGS) entry which is preliminary data.</text>
</comment>